<dbReference type="PROSITE" id="PS51257">
    <property type="entry name" value="PROKAR_LIPOPROTEIN"/>
    <property type="match status" value="1"/>
</dbReference>
<keyword evidence="2" id="KW-1185">Reference proteome</keyword>
<evidence type="ECO:0000313" key="1">
    <source>
        <dbReference type="EMBL" id="KYG78879.1"/>
    </source>
</evidence>
<dbReference type="EMBL" id="LRDB01000012">
    <property type="protein sequence ID" value="KYG78879.1"/>
    <property type="molecule type" value="Genomic_DNA"/>
</dbReference>
<dbReference type="Pfam" id="PF15869">
    <property type="entry name" value="TolB_like"/>
    <property type="match status" value="1"/>
</dbReference>
<comment type="caution">
    <text evidence="1">The sequence shown here is derived from an EMBL/GenBank/DDBJ whole genome shotgun (WGS) entry which is preliminary data.</text>
</comment>
<dbReference type="InterPro" id="IPR011044">
    <property type="entry name" value="Quino_amine_DH_bsu"/>
</dbReference>
<name>A0A150XJG9_9BACT</name>
<evidence type="ECO:0008006" key="3">
    <source>
        <dbReference type="Google" id="ProtNLM"/>
    </source>
</evidence>
<accession>A0A150XJG9</accession>
<protein>
    <recommendedName>
        <fullName evidence="3">6-bladed beta-propeller</fullName>
    </recommendedName>
</protein>
<reference evidence="1 2" key="1">
    <citation type="submission" date="2016-01" db="EMBL/GenBank/DDBJ databases">
        <title>Genome sequencing of Roseivirga echinicomitans KMM 6058.</title>
        <authorList>
            <person name="Selvaratnam C."/>
            <person name="Thevarajoo S."/>
            <person name="Goh K.M."/>
            <person name="Ee R."/>
            <person name="Chan K.-G."/>
            <person name="Chong C.S."/>
        </authorList>
    </citation>
    <scope>NUCLEOTIDE SEQUENCE [LARGE SCALE GENOMIC DNA]</scope>
    <source>
        <strain evidence="1 2">KMM 6058</strain>
    </source>
</reference>
<evidence type="ECO:0000313" key="2">
    <source>
        <dbReference type="Proteomes" id="UP000075615"/>
    </source>
</evidence>
<dbReference type="STRING" id="296218.AWN68_04430"/>
<organism evidence="1 2">
    <name type="scientific">Roseivirga echinicomitans</name>
    <dbReference type="NCBI Taxonomy" id="296218"/>
    <lineage>
        <taxon>Bacteria</taxon>
        <taxon>Pseudomonadati</taxon>
        <taxon>Bacteroidota</taxon>
        <taxon>Cytophagia</taxon>
        <taxon>Cytophagales</taxon>
        <taxon>Roseivirgaceae</taxon>
        <taxon>Roseivirga</taxon>
    </lineage>
</organism>
<sequence length="366" mass="41777">MNRIIHVAFFVLILFSCSKEKNPEWEKFSDGIGEIKKVSFAKRDIKSTRQLKGELLELTNYLSFPRTLVVNNGTLIITDINNNAMIHIIDLKTNQYLKSLGKKGYGPNEVMSVGHSLSLKPGEINGFWTYDMTQLRMSFFDYTKQDTIKEAMKQFVFRTGEFKSFRVTWTNRNTLLGLPYDGGPRLIEYDTTGAVLNEIGDYKGVLDDKYRSGTLAQLFQGVVRANPKGDKFIHSSIYVDRLNLYDLNEDRILEITGPLNIDPIFEEHIIQNNSTLGINTEEAYQMYSDSYLSKDRIYGLFSGKKWMGSPSGVENSNLIYVFNLEGEILEALELDYTIRAFTIDPMTNTIYGVSSSKEADIVKFSF</sequence>
<dbReference type="Proteomes" id="UP000075615">
    <property type="component" value="Unassembled WGS sequence"/>
</dbReference>
<dbReference type="SUPFAM" id="SSF50969">
    <property type="entry name" value="YVTN repeat-like/Quinoprotein amine dehydrogenase"/>
    <property type="match status" value="1"/>
</dbReference>
<gene>
    <name evidence="1" type="ORF">AWN68_04430</name>
</gene>
<dbReference type="AlphaFoldDB" id="A0A150XJG9"/>
<proteinExistence type="predicted"/>